<dbReference type="GO" id="GO:0005351">
    <property type="term" value="F:carbohydrate:proton symporter activity"/>
    <property type="evidence" value="ECO:0007669"/>
    <property type="project" value="TreeGrafter"/>
</dbReference>
<evidence type="ECO:0000313" key="7">
    <source>
        <dbReference type="Proteomes" id="UP000019487"/>
    </source>
</evidence>
<name>W9C5V0_SCLBF</name>
<dbReference type="GO" id="GO:0016020">
    <property type="term" value="C:membrane"/>
    <property type="evidence" value="ECO:0007669"/>
    <property type="project" value="UniProtKB-SubCell"/>
</dbReference>
<organism evidence="6 7">
    <name type="scientific">Sclerotinia borealis (strain F-4128)</name>
    <dbReference type="NCBI Taxonomy" id="1432307"/>
    <lineage>
        <taxon>Eukaryota</taxon>
        <taxon>Fungi</taxon>
        <taxon>Dikarya</taxon>
        <taxon>Ascomycota</taxon>
        <taxon>Pezizomycotina</taxon>
        <taxon>Leotiomycetes</taxon>
        <taxon>Helotiales</taxon>
        <taxon>Sclerotiniaceae</taxon>
        <taxon>Sclerotinia</taxon>
    </lineage>
</organism>
<keyword evidence="7" id="KW-1185">Reference proteome</keyword>
<dbReference type="InterPro" id="IPR036259">
    <property type="entry name" value="MFS_trans_sf"/>
</dbReference>
<protein>
    <submittedName>
        <fullName evidence="6">Quinate permease</fullName>
    </submittedName>
</protein>
<dbReference type="InterPro" id="IPR050360">
    <property type="entry name" value="MFS_Sugar_Transporters"/>
</dbReference>
<reference evidence="6 7" key="1">
    <citation type="journal article" date="2014" name="Genome Announc.">
        <title>Draft genome sequence of Sclerotinia borealis, a psychrophilic plant pathogenic fungus.</title>
        <authorList>
            <person name="Mardanov A.V."/>
            <person name="Beletsky A.V."/>
            <person name="Kadnikov V.V."/>
            <person name="Ignatov A.N."/>
            <person name="Ravin N.V."/>
        </authorList>
    </citation>
    <scope>NUCLEOTIDE SEQUENCE [LARGE SCALE GENOMIC DNA]</scope>
    <source>
        <strain evidence="7">F-4157</strain>
    </source>
</reference>
<dbReference type="Proteomes" id="UP000019487">
    <property type="component" value="Unassembled WGS sequence"/>
</dbReference>
<evidence type="ECO:0000256" key="5">
    <source>
        <dbReference type="SAM" id="Phobius"/>
    </source>
</evidence>
<dbReference type="Pfam" id="PF00083">
    <property type="entry name" value="Sugar_tr"/>
    <property type="match status" value="1"/>
</dbReference>
<dbReference type="PANTHER" id="PTHR48022">
    <property type="entry name" value="PLASTIDIC GLUCOSE TRANSPORTER 4"/>
    <property type="match status" value="1"/>
</dbReference>
<dbReference type="SUPFAM" id="SSF103473">
    <property type="entry name" value="MFS general substrate transporter"/>
    <property type="match status" value="1"/>
</dbReference>
<keyword evidence="4 5" id="KW-0472">Membrane</keyword>
<sequence length="276" mass="30256">MIANFHGKEKLSLPDRRNLRFPIKVSMAATLQFWQSWTGTNSIHYYSPQIFNMVGLKGTSAGLFATGIYGVVKVCITAWGLMFFATERVGRKWCLGIGGMGQAFDMFDIGINQAVNPPQKEMSDWYIAFAVSMVSRYAANPDEPHMKAVERIFCYPHGTLNFTLLFEGELKALSGTIFNAKVLFPFSTVTCLFSDDFGGAADILALWLTSLKRLATNIPPSANPKIFILGSAETPAFDGSKMTEKFISILSRDIAKRGGEKLSKSNPYGPTGTSGG</sequence>
<comment type="caution">
    <text evidence="6">The sequence shown here is derived from an EMBL/GenBank/DDBJ whole genome shotgun (WGS) entry which is preliminary data.</text>
</comment>
<evidence type="ECO:0000256" key="2">
    <source>
        <dbReference type="ARBA" id="ARBA00022692"/>
    </source>
</evidence>
<dbReference type="HOGENOM" id="CLU_1008879_0_0_1"/>
<dbReference type="OrthoDB" id="508119at2759"/>
<keyword evidence="3 5" id="KW-1133">Transmembrane helix</keyword>
<proteinExistence type="predicted"/>
<accession>W9C5V0</accession>
<evidence type="ECO:0000256" key="3">
    <source>
        <dbReference type="ARBA" id="ARBA00022989"/>
    </source>
</evidence>
<dbReference type="InterPro" id="IPR005828">
    <property type="entry name" value="MFS_sugar_transport-like"/>
</dbReference>
<gene>
    <name evidence="6" type="ORF">SBOR_7484</name>
</gene>
<dbReference type="AlphaFoldDB" id="W9C5V0"/>
<dbReference type="PANTHER" id="PTHR48022:SF81">
    <property type="entry name" value="MAJOR FACILITATOR SUPERFAMILY (MFS) PROFILE DOMAIN-CONTAINING PROTEIN"/>
    <property type="match status" value="1"/>
</dbReference>
<evidence type="ECO:0000313" key="6">
    <source>
        <dbReference type="EMBL" id="ESZ92137.1"/>
    </source>
</evidence>
<comment type="subcellular location">
    <subcellularLocation>
        <location evidence="1">Membrane</location>
        <topology evidence="1">Multi-pass membrane protein</topology>
    </subcellularLocation>
</comment>
<dbReference type="EMBL" id="AYSA01000422">
    <property type="protein sequence ID" value="ESZ92137.1"/>
    <property type="molecule type" value="Genomic_DNA"/>
</dbReference>
<feature type="transmembrane region" description="Helical" evidence="5">
    <location>
        <begin position="61"/>
        <end position="85"/>
    </location>
</feature>
<dbReference type="Gene3D" id="1.20.1250.20">
    <property type="entry name" value="MFS general substrate transporter like domains"/>
    <property type="match status" value="1"/>
</dbReference>
<evidence type="ECO:0000256" key="4">
    <source>
        <dbReference type="ARBA" id="ARBA00023136"/>
    </source>
</evidence>
<keyword evidence="2 5" id="KW-0812">Transmembrane</keyword>
<evidence type="ECO:0000256" key="1">
    <source>
        <dbReference type="ARBA" id="ARBA00004141"/>
    </source>
</evidence>